<dbReference type="AlphaFoldDB" id="A0AAD1SPZ2"/>
<feature type="region of interest" description="Disordered" evidence="1">
    <location>
        <begin position="1"/>
        <end position="22"/>
    </location>
</feature>
<proteinExistence type="predicted"/>
<dbReference type="Proteomes" id="UP001295444">
    <property type="component" value="Chromosome 07"/>
</dbReference>
<sequence length="71" mass="7746">MNTMTVDSTNTPLTNRSPNGIQRKLTTTNLNGFQSTFAIWANQEPQMEKHLGPLHEANPVYAASGDTRAAS</sequence>
<keyword evidence="3" id="KW-1185">Reference proteome</keyword>
<gene>
    <name evidence="2" type="ORF">PECUL_23A020460</name>
</gene>
<evidence type="ECO:0000313" key="2">
    <source>
        <dbReference type="EMBL" id="CAH2306723.1"/>
    </source>
</evidence>
<reference evidence="2" key="1">
    <citation type="submission" date="2022-03" db="EMBL/GenBank/DDBJ databases">
        <authorList>
            <person name="Alioto T."/>
            <person name="Alioto T."/>
            <person name="Gomez Garrido J."/>
        </authorList>
    </citation>
    <scope>NUCLEOTIDE SEQUENCE</scope>
</reference>
<accession>A0AAD1SPZ2</accession>
<name>A0AAD1SPZ2_PELCU</name>
<protein>
    <submittedName>
        <fullName evidence="2">Uncharacterized protein</fullName>
    </submittedName>
</protein>
<organism evidence="2 3">
    <name type="scientific">Pelobates cultripes</name>
    <name type="common">Western spadefoot toad</name>
    <dbReference type="NCBI Taxonomy" id="61616"/>
    <lineage>
        <taxon>Eukaryota</taxon>
        <taxon>Metazoa</taxon>
        <taxon>Chordata</taxon>
        <taxon>Craniata</taxon>
        <taxon>Vertebrata</taxon>
        <taxon>Euteleostomi</taxon>
        <taxon>Amphibia</taxon>
        <taxon>Batrachia</taxon>
        <taxon>Anura</taxon>
        <taxon>Pelobatoidea</taxon>
        <taxon>Pelobatidae</taxon>
        <taxon>Pelobates</taxon>
    </lineage>
</organism>
<evidence type="ECO:0000256" key="1">
    <source>
        <dbReference type="SAM" id="MobiDB-lite"/>
    </source>
</evidence>
<evidence type="ECO:0000313" key="3">
    <source>
        <dbReference type="Proteomes" id="UP001295444"/>
    </source>
</evidence>
<dbReference type="EMBL" id="OW240918">
    <property type="protein sequence ID" value="CAH2306723.1"/>
    <property type="molecule type" value="Genomic_DNA"/>
</dbReference>